<dbReference type="HOGENOM" id="CLU_009583_0_3_2"/>
<evidence type="ECO:0000259" key="2">
    <source>
        <dbReference type="Pfam" id="PF13439"/>
    </source>
</evidence>
<feature type="domain" description="Glycosyl transferase family 1" evidence="1">
    <location>
        <begin position="187"/>
        <end position="348"/>
    </location>
</feature>
<gene>
    <name evidence="3" type="ordered locus">Aboo_0243</name>
</gene>
<keyword evidence="4" id="KW-1185">Reference proteome</keyword>
<dbReference type="InterPro" id="IPR028098">
    <property type="entry name" value="Glyco_trans_4-like_N"/>
</dbReference>
<dbReference type="PANTHER" id="PTHR45947">
    <property type="entry name" value="SULFOQUINOVOSYL TRANSFERASE SQD2"/>
    <property type="match status" value="1"/>
</dbReference>
<dbReference type="Gene3D" id="3.40.50.2000">
    <property type="entry name" value="Glycogen Phosphorylase B"/>
    <property type="match status" value="2"/>
</dbReference>
<keyword evidence="3" id="KW-0808">Transferase</keyword>
<dbReference type="OrthoDB" id="132546at2157"/>
<evidence type="ECO:0000313" key="4">
    <source>
        <dbReference type="Proteomes" id="UP000001400"/>
    </source>
</evidence>
<dbReference type="GeneID" id="8827185"/>
<dbReference type="RefSeq" id="WP_008084335.1">
    <property type="nucleotide sequence ID" value="NC_013926.1"/>
</dbReference>
<dbReference type="AlphaFoldDB" id="B5IDH9"/>
<reference evidence="3" key="1">
    <citation type="submission" date="2010-02" db="EMBL/GenBank/DDBJ databases">
        <title>Complete sequence of Aciduliprofundum boonei T469.</title>
        <authorList>
            <consortium name="US DOE Joint Genome Institute"/>
            <person name="Lucas S."/>
            <person name="Copeland A."/>
            <person name="Lapidus A."/>
            <person name="Cheng J.-F."/>
            <person name="Bruce D."/>
            <person name="Goodwin L."/>
            <person name="Pitluck S."/>
            <person name="Saunders E."/>
            <person name="Detter J.C."/>
            <person name="Han C."/>
            <person name="Tapia R."/>
            <person name="Land M."/>
            <person name="Hauser L."/>
            <person name="Kyrpides N."/>
            <person name="Mikhailova N."/>
            <person name="Flores G."/>
            <person name="Reysenbach A.-L."/>
            <person name="Woyke T."/>
        </authorList>
    </citation>
    <scope>NUCLEOTIDE SEQUENCE</scope>
    <source>
        <strain evidence="3">T469</strain>
    </source>
</reference>
<dbReference type="CDD" id="cd03801">
    <property type="entry name" value="GT4_PimA-like"/>
    <property type="match status" value="1"/>
</dbReference>
<dbReference type="STRING" id="439481.Aboo_0243"/>
<dbReference type="InterPro" id="IPR001296">
    <property type="entry name" value="Glyco_trans_1"/>
</dbReference>
<proteinExistence type="predicted"/>
<sequence length="374" mass="43359">MSNDHKKLTVAFFGAKTYPPEIGGIETHIYNLSQEFQKINIKLIVFTGKNNAKKYERVNENLEIYRVPHLKNRYLLKLSMVFATLRYLKILKNEIDVYHAHDPMFGFFLQILGFKPIVYTAHGCGFLRDDWPFPIKQFLKFMEISIFKRADAVICVDYKTNEVVKKYRKGVTFVIPNGVRPEIFKNLDRSSEYPSDKIIIFSSGRLIPSKGFQDLIDAYLLLPKDVKDKAELFIAGKGPMLEKLRNKVSVDKRIHILGYVPKIEPYFAHADIFVLPSHYEGFPFTLLEAMGAKTACISTDVGDIAQRFHNDKEIILVNKRDIKMLSQQMERLILDSNLRIQLAENASKKIISEYQWSNIAKEIKDIYISVHRKQ</sequence>
<dbReference type="Pfam" id="PF00534">
    <property type="entry name" value="Glycos_transf_1"/>
    <property type="match status" value="1"/>
</dbReference>
<dbReference type="KEGG" id="abi:Aboo_0243"/>
<accession>B5IDH9</accession>
<dbReference type="EMBL" id="CP001941">
    <property type="protein sequence ID" value="ADD08055.1"/>
    <property type="molecule type" value="Genomic_DNA"/>
</dbReference>
<dbReference type="CAZy" id="GT4">
    <property type="family name" value="Glycosyltransferase Family 4"/>
</dbReference>
<dbReference type="PANTHER" id="PTHR45947:SF3">
    <property type="entry name" value="SULFOQUINOVOSYL TRANSFERASE SQD2"/>
    <property type="match status" value="1"/>
</dbReference>
<protein>
    <submittedName>
        <fullName evidence="3">Glycosyl transferase group 1</fullName>
    </submittedName>
</protein>
<organism evidence="3 4">
    <name type="scientific">Aciduliprofundum boonei (strain DSM 19572 / T469)</name>
    <dbReference type="NCBI Taxonomy" id="439481"/>
    <lineage>
        <taxon>Archaea</taxon>
        <taxon>Methanobacteriati</taxon>
        <taxon>Thermoplasmatota</taxon>
        <taxon>DHVE2 group</taxon>
        <taxon>Candidatus Aciduliprofundum</taxon>
    </lineage>
</organism>
<feature type="domain" description="Glycosyltransferase subfamily 4-like N-terminal" evidence="2">
    <location>
        <begin position="22"/>
        <end position="182"/>
    </location>
</feature>
<evidence type="ECO:0000259" key="1">
    <source>
        <dbReference type="Pfam" id="PF00534"/>
    </source>
</evidence>
<dbReference type="InterPro" id="IPR050194">
    <property type="entry name" value="Glycosyltransferase_grp1"/>
</dbReference>
<dbReference type="eggNOG" id="arCOG01403">
    <property type="taxonomic scope" value="Archaea"/>
</dbReference>
<evidence type="ECO:0000313" key="3">
    <source>
        <dbReference type="EMBL" id="ADD08055.1"/>
    </source>
</evidence>
<dbReference type="Proteomes" id="UP000001400">
    <property type="component" value="Chromosome"/>
</dbReference>
<name>B5IDH9_ACIB4</name>
<dbReference type="SUPFAM" id="SSF53756">
    <property type="entry name" value="UDP-Glycosyltransferase/glycogen phosphorylase"/>
    <property type="match status" value="1"/>
</dbReference>
<dbReference type="Pfam" id="PF13439">
    <property type="entry name" value="Glyco_transf_4"/>
    <property type="match status" value="1"/>
</dbReference>
<dbReference type="GO" id="GO:0016757">
    <property type="term" value="F:glycosyltransferase activity"/>
    <property type="evidence" value="ECO:0007669"/>
    <property type="project" value="InterPro"/>
</dbReference>